<feature type="signal peptide" evidence="1">
    <location>
        <begin position="1"/>
        <end position="22"/>
    </location>
</feature>
<comment type="caution">
    <text evidence="2">The sequence shown here is derived from an EMBL/GenBank/DDBJ whole genome shotgun (WGS) entry which is preliminary data.</text>
</comment>
<evidence type="ECO:0000313" key="2">
    <source>
        <dbReference type="EMBL" id="PVE46126.1"/>
    </source>
</evidence>
<name>A0A2T7UN86_9RHOB</name>
<protein>
    <submittedName>
        <fullName evidence="2">Uncharacterized protein</fullName>
    </submittedName>
</protein>
<dbReference type="EMBL" id="QDDR01000010">
    <property type="protein sequence ID" value="PVE46126.1"/>
    <property type="molecule type" value="Genomic_DNA"/>
</dbReference>
<sequence length="278" mass="28625">MPRLTPSLTFAALLGAATPAFAASEGARIEGTWMAIGDMLGVLPGHIEVLTIAGDRATSVTWRAPAGDCGAQPAAPGCVLPIPTASGAFRGNSFEIGIEPDGANASPFAGEEVAPLWPLLALDGAPWTLFRQDGRLMTTREATIAETTIPMIRLWLQVDPALPGALYDYLVTFDLDIARALCPVSTLHADPQAWEALSATLIAAAPVLEGQRIAVSGLAPPPAAAESEAAEAFALLADLAAEDAEPPEGVTLLPGLPWPASQAMADAAQDCLDRAFGG</sequence>
<keyword evidence="1" id="KW-0732">Signal</keyword>
<dbReference type="RefSeq" id="WP_107751951.1">
    <property type="nucleotide sequence ID" value="NZ_QBKF01000005.1"/>
</dbReference>
<feature type="chain" id="PRO_5015618012" evidence="1">
    <location>
        <begin position="23"/>
        <end position="278"/>
    </location>
</feature>
<accession>A0A2T7UN86</accession>
<gene>
    <name evidence="2" type="ORF">DDE23_18220</name>
</gene>
<organism evidence="2 3">
    <name type="scientific">Pararhodobacter aggregans</name>
    <dbReference type="NCBI Taxonomy" id="404875"/>
    <lineage>
        <taxon>Bacteria</taxon>
        <taxon>Pseudomonadati</taxon>
        <taxon>Pseudomonadota</taxon>
        <taxon>Alphaproteobacteria</taxon>
        <taxon>Rhodobacterales</taxon>
        <taxon>Paracoccaceae</taxon>
        <taxon>Pararhodobacter</taxon>
    </lineage>
</organism>
<evidence type="ECO:0000256" key="1">
    <source>
        <dbReference type="SAM" id="SignalP"/>
    </source>
</evidence>
<dbReference type="AlphaFoldDB" id="A0A2T7UN86"/>
<dbReference type="Proteomes" id="UP000244810">
    <property type="component" value="Unassembled WGS sequence"/>
</dbReference>
<evidence type="ECO:0000313" key="3">
    <source>
        <dbReference type="Proteomes" id="UP000244810"/>
    </source>
</evidence>
<proteinExistence type="predicted"/>
<keyword evidence="3" id="KW-1185">Reference proteome</keyword>
<dbReference type="OrthoDB" id="7876715at2"/>
<reference evidence="2 3" key="1">
    <citation type="journal article" date="2011" name="Syst. Appl. Microbiol.">
        <title>Defluviimonas denitrificans gen. nov., sp. nov., and Pararhodobacter aggregans gen. nov., sp. nov., non-phototrophic Rhodobacteraceae from the biofilter of a marine aquaculture.</title>
        <authorList>
            <person name="Foesel B.U."/>
            <person name="Drake H.L."/>
            <person name="Schramm A."/>
        </authorList>
    </citation>
    <scope>NUCLEOTIDE SEQUENCE [LARGE SCALE GENOMIC DNA]</scope>
    <source>
        <strain evidence="2 3">D1-19</strain>
    </source>
</reference>